<protein>
    <recommendedName>
        <fullName evidence="3">Peptidase A2 domain-containing protein</fullName>
    </recommendedName>
</protein>
<comment type="caution">
    <text evidence="1">The sequence shown here is derived from an EMBL/GenBank/DDBJ whole genome shotgun (WGS) entry which is preliminary data.</text>
</comment>
<keyword evidence="2" id="KW-1185">Reference proteome</keyword>
<evidence type="ECO:0008006" key="3">
    <source>
        <dbReference type="Google" id="ProtNLM"/>
    </source>
</evidence>
<organism evidence="1 2">
    <name type="scientific">Phytophthora palmivora</name>
    <dbReference type="NCBI Taxonomy" id="4796"/>
    <lineage>
        <taxon>Eukaryota</taxon>
        <taxon>Sar</taxon>
        <taxon>Stramenopiles</taxon>
        <taxon>Oomycota</taxon>
        <taxon>Peronosporomycetes</taxon>
        <taxon>Peronosporales</taxon>
        <taxon>Peronosporaceae</taxon>
        <taxon>Phytophthora</taxon>
    </lineage>
</organism>
<dbReference type="PROSITE" id="PS00141">
    <property type="entry name" value="ASP_PROTEASE"/>
    <property type="match status" value="1"/>
</dbReference>
<proteinExistence type="predicted"/>
<evidence type="ECO:0000313" key="1">
    <source>
        <dbReference type="EMBL" id="POM59122.1"/>
    </source>
</evidence>
<dbReference type="Pfam" id="PF13650">
    <property type="entry name" value="Asp_protease_2"/>
    <property type="match status" value="1"/>
</dbReference>
<gene>
    <name evidence="1" type="ORF">PHPALM_36139</name>
</gene>
<dbReference type="InterPro" id="IPR001969">
    <property type="entry name" value="Aspartic_peptidase_AS"/>
</dbReference>
<dbReference type="CDD" id="cd00303">
    <property type="entry name" value="retropepsin_like"/>
    <property type="match status" value="1"/>
</dbReference>
<dbReference type="InterPro" id="IPR021109">
    <property type="entry name" value="Peptidase_aspartic_dom_sf"/>
</dbReference>
<accession>A0A2P4X0N9</accession>
<feature type="non-terminal residue" evidence="1">
    <location>
        <position position="214"/>
    </location>
</feature>
<dbReference type="GO" id="GO:0006508">
    <property type="term" value="P:proteolysis"/>
    <property type="evidence" value="ECO:0007669"/>
    <property type="project" value="InterPro"/>
</dbReference>
<dbReference type="AlphaFoldDB" id="A0A2P4X0N9"/>
<sequence>MCSRPELRKVQDKSQQCMTALTQESAVPFRNSGNELPEIPENTNTIPDDTVSFRLKDGECYGWWEDNYPDRSKRDVVMVHGAVNDRRTKILLDTGATINILSYDFARKLGLRLKSHKQTKGWVVFRRGASAEIKLTLGPRVVYIVDVWVANIGEGIDVLLGMGFMFAAGVRISTREGLVSLPDEVGVMMCNWEPGDHIGRSRFVRPSEAVLLSP</sequence>
<dbReference type="EMBL" id="NCKW01020065">
    <property type="protein sequence ID" value="POM59122.1"/>
    <property type="molecule type" value="Genomic_DNA"/>
</dbReference>
<dbReference type="Proteomes" id="UP000237271">
    <property type="component" value="Unassembled WGS sequence"/>
</dbReference>
<dbReference type="GO" id="GO:0004190">
    <property type="term" value="F:aspartic-type endopeptidase activity"/>
    <property type="evidence" value="ECO:0007669"/>
    <property type="project" value="InterPro"/>
</dbReference>
<reference evidence="1 2" key="1">
    <citation type="journal article" date="2017" name="Genome Biol. Evol.">
        <title>Phytophthora megakarya and P. palmivora, closely related causal agents of cacao black pod rot, underwent increases in genome sizes and gene numbers by different mechanisms.</title>
        <authorList>
            <person name="Ali S.S."/>
            <person name="Shao J."/>
            <person name="Lary D.J."/>
            <person name="Kronmiller B."/>
            <person name="Shen D."/>
            <person name="Strem M.D."/>
            <person name="Amoako-Attah I."/>
            <person name="Akrofi A.Y."/>
            <person name="Begoude B.A."/>
            <person name="Ten Hoopen G.M."/>
            <person name="Coulibaly K."/>
            <person name="Kebe B.I."/>
            <person name="Melnick R.L."/>
            <person name="Guiltinan M.J."/>
            <person name="Tyler B.M."/>
            <person name="Meinhardt L.W."/>
            <person name="Bailey B.A."/>
        </authorList>
    </citation>
    <scope>NUCLEOTIDE SEQUENCE [LARGE SCALE GENOMIC DNA]</scope>
    <source>
        <strain evidence="2">sbr112.9</strain>
    </source>
</reference>
<evidence type="ECO:0000313" key="2">
    <source>
        <dbReference type="Proteomes" id="UP000237271"/>
    </source>
</evidence>
<dbReference type="Gene3D" id="2.40.70.10">
    <property type="entry name" value="Acid Proteases"/>
    <property type="match status" value="1"/>
</dbReference>
<dbReference type="OrthoDB" id="128412at2759"/>
<name>A0A2P4X0N9_9STRA</name>
<dbReference type="SUPFAM" id="SSF50630">
    <property type="entry name" value="Acid proteases"/>
    <property type="match status" value="1"/>
</dbReference>